<evidence type="ECO:0000256" key="3">
    <source>
        <dbReference type="ARBA" id="ARBA00029631"/>
    </source>
</evidence>
<dbReference type="GO" id="GO:0005739">
    <property type="term" value="C:mitochondrion"/>
    <property type="evidence" value="ECO:0007669"/>
    <property type="project" value="TreeGrafter"/>
</dbReference>
<dbReference type="InterPro" id="IPR019560">
    <property type="entry name" value="Mitochondrial_18_kDa_protein"/>
</dbReference>
<dbReference type="Pfam" id="PF10558">
    <property type="entry name" value="MTP18"/>
    <property type="match status" value="2"/>
</dbReference>
<keyword evidence="4" id="KW-0472">Membrane</keyword>
<dbReference type="GO" id="GO:0000266">
    <property type="term" value="P:mitochondrial fission"/>
    <property type="evidence" value="ECO:0007669"/>
    <property type="project" value="TreeGrafter"/>
</dbReference>
<dbReference type="Proteomes" id="UP000791440">
    <property type="component" value="Unassembled WGS sequence"/>
</dbReference>
<gene>
    <name evidence="5" type="ORF">O3G_MSEX002610</name>
</gene>
<evidence type="ECO:0000256" key="1">
    <source>
        <dbReference type="ARBA" id="ARBA00009224"/>
    </source>
</evidence>
<dbReference type="OrthoDB" id="424969at2759"/>
<dbReference type="PANTHER" id="PTHR11001:SF2">
    <property type="entry name" value="MITOCHONDRIAL FISSION PROCESS PROTEIN 1"/>
    <property type="match status" value="1"/>
</dbReference>
<keyword evidence="4" id="KW-0812">Transmembrane</keyword>
<comment type="similarity">
    <text evidence="1">Belongs to the MTFP1 family.</text>
</comment>
<protein>
    <recommendedName>
        <fullName evidence="2">Mitochondrial fission process protein 1</fullName>
    </recommendedName>
    <alternativeName>
        <fullName evidence="3">Mitochondrial 18 kDa protein</fullName>
    </alternativeName>
</protein>
<dbReference type="PANTHER" id="PTHR11001">
    <property type="entry name" value="MITOCHONDRIAL FISSION PROCESS PROTEIN 1"/>
    <property type="match status" value="1"/>
</dbReference>
<evidence type="ECO:0000313" key="5">
    <source>
        <dbReference type="EMBL" id="KAG6443065.1"/>
    </source>
</evidence>
<reference evidence="5" key="1">
    <citation type="journal article" date="2016" name="Insect Biochem. Mol. Biol.">
        <title>Multifaceted biological insights from a draft genome sequence of the tobacco hornworm moth, Manduca sexta.</title>
        <authorList>
            <person name="Kanost M.R."/>
            <person name="Arrese E.L."/>
            <person name="Cao X."/>
            <person name="Chen Y.R."/>
            <person name="Chellapilla S."/>
            <person name="Goldsmith M.R."/>
            <person name="Grosse-Wilde E."/>
            <person name="Heckel D.G."/>
            <person name="Herndon N."/>
            <person name="Jiang H."/>
            <person name="Papanicolaou A."/>
            <person name="Qu J."/>
            <person name="Soulages J.L."/>
            <person name="Vogel H."/>
            <person name="Walters J."/>
            <person name="Waterhouse R.M."/>
            <person name="Ahn S.J."/>
            <person name="Almeida F.C."/>
            <person name="An C."/>
            <person name="Aqrawi P."/>
            <person name="Bretschneider A."/>
            <person name="Bryant W.B."/>
            <person name="Bucks S."/>
            <person name="Chao H."/>
            <person name="Chevignon G."/>
            <person name="Christen J.M."/>
            <person name="Clarke D.F."/>
            <person name="Dittmer N.T."/>
            <person name="Ferguson L.C.F."/>
            <person name="Garavelou S."/>
            <person name="Gordon K.H.J."/>
            <person name="Gunaratna R.T."/>
            <person name="Han Y."/>
            <person name="Hauser F."/>
            <person name="He Y."/>
            <person name="Heidel-Fischer H."/>
            <person name="Hirsh A."/>
            <person name="Hu Y."/>
            <person name="Jiang H."/>
            <person name="Kalra D."/>
            <person name="Klinner C."/>
            <person name="Konig C."/>
            <person name="Kovar C."/>
            <person name="Kroll A.R."/>
            <person name="Kuwar S.S."/>
            <person name="Lee S.L."/>
            <person name="Lehman R."/>
            <person name="Li K."/>
            <person name="Li Z."/>
            <person name="Liang H."/>
            <person name="Lovelace S."/>
            <person name="Lu Z."/>
            <person name="Mansfield J.H."/>
            <person name="McCulloch K.J."/>
            <person name="Mathew T."/>
            <person name="Morton B."/>
            <person name="Muzny D.M."/>
            <person name="Neunemann D."/>
            <person name="Ongeri F."/>
            <person name="Pauchet Y."/>
            <person name="Pu L.L."/>
            <person name="Pyrousis I."/>
            <person name="Rao X.J."/>
            <person name="Redding A."/>
            <person name="Roesel C."/>
            <person name="Sanchez-Gracia A."/>
            <person name="Schaack S."/>
            <person name="Shukla A."/>
            <person name="Tetreau G."/>
            <person name="Wang Y."/>
            <person name="Xiong G.H."/>
            <person name="Traut W."/>
            <person name="Walsh T.K."/>
            <person name="Worley K.C."/>
            <person name="Wu D."/>
            <person name="Wu W."/>
            <person name="Wu Y.Q."/>
            <person name="Zhang X."/>
            <person name="Zou Z."/>
            <person name="Zucker H."/>
            <person name="Briscoe A.D."/>
            <person name="Burmester T."/>
            <person name="Clem R.J."/>
            <person name="Feyereisen R."/>
            <person name="Grimmelikhuijzen C.J.P."/>
            <person name="Hamodrakas S.J."/>
            <person name="Hansson B.S."/>
            <person name="Huguet E."/>
            <person name="Jermiin L.S."/>
            <person name="Lan Q."/>
            <person name="Lehman H.K."/>
            <person name="Lorenzen M."/>
            <person name="Merzendorfer H."/>
            <person name="Michalopoulos I."/>
            <person name="Morton D.B."/>
            <person name="Muthukrishnan S."/>
            <person name="Oakeshott J.G."/>
            <person name="Palmer W."/>
            <person name="Park Y."/>
            <person name="Passarelli A.L."/>
            <person name="Rozas J."/>
            <person name="Schwartz L.M."/>
            <person name="Smith W."/>
            <person name="Southgate A."/>
            <person name="Vilcinskas A."/>
            <person name="Vogt R."/>
            <person name="Wang P."/>
            <person name="Werren J."/>
            <person name="Yu X.Q."/>
            <person name="Zhou J.J."/>
            <person name="Brown S.J."/>
            <person name="Scherer S.E."/>
            <person name="Richards S."/>
            <person name="Blissard G.W."/>
        </authorList>
    </citation>
    <scope>NUCLEOTIDE SEQUENCE</scope>
</reference>
<organism evidence="5 6">
    <name type="scientific">Manduca sexta</name>
    <name type="common">Tobacco hawkmoth</name>
    <name type="synonym">Tobacco hornworm</name>
    <dbReference type="NCBI Taxonomy" id="7130"/>
    <lineage>
        <taxon>Eukaryota</taxon>
        <taxon>Metazoa</taxon>
        <taxon>Ecdysozoa</taxon>
        <taxon>Arthropoda</taxon>
        <taxon>Hexapoda</taxon>
        <taxon>Insecta</taxon>
        <taxon>Pterygota</taxon>
        <taxon>Neoptera</taxon>
        <taxon>Endopterygota</taxon>
        <taxon>Lepidoptera</taxon>
        <taxon>Glossata</taxon>
        <taxon>Ditrysia</taxon>
        <taxon>Bombycoidea</taxon>
        <taxon>Sphingidae</taxon>
        <taxon>Sphinginae</taxon>
        <taxon>Sphingini</taxon>
        <taxon>Manduca</taxon>
    </lineage>
</organism>
<evidence type="ECO:0000256" key="2">
    <source>
        <dbReference type="ARBA" id="ARBA00017835"/>
    </source>
</evidence>
<proteinExistence type="inferred from homology"/>
<keyword evidence="6" id="KW-1185">Reference proteome</keyword>
<evidence type="ECO:0000313" key="6">
    <source>
        <dbReference type="Proteomes" id="UP000791440"/>
    </source>
</evidence>
<comment type="caution">
    <text evidence="5">The sequence shown here is derived from an EMBL/GenBank/DDBJ whole genome shotgun (WGS) entry which is preliminary data.</text>
</comment>
<dbReference type="AlphaFoldDB" id="A0A921YQ29"/>
<name>A0A921YQ29_MANSE</name>
<dbReference type="EMBL" id="JH668299">
    <property type="protein sequence ID" value="KAG6443065.1"/>
    <property type="molecule type" value="Genomic_DNA"/>
</dbReference>
<accession>A0A921YQ29</accession>
<reference evidence="5" key="2">
    <citation type="submission" date="2020-12" db="EMBL/GenBank/DDBJ databases">
        <authorList>
            <person name="Kanost M."/>
        </authorList>
    </citation>
    <scope>NUCLEOTIDE SEQUENCE</scope>
</reference>
<feature type="transmembrane region" description="Helical" evidence="4">
    <location>
        <begin position="116"/>
        <end position="141"/>
    </location>
</feature>
<keyword evidence="4" id="KW-1133">Transmembrane helix</keyword>
<evidence type="ECO:0000256" key="4">
    <source>
        <dbReference type="SAM" id="Phobius"/>
    </source>
</evidence>
<sequence length="151" mass="16866">MAEVKKDFFRDTWVRYLGYANEVGESFRSVVPARVVRASYSVAFAYVLADTGHKGWEMVKKDGRPRMVVVETSDALLWQTLASVIIPGFTINRICAVSNSLLTKHAKKIPPNARNWVTVAIGLASIPVIVHPIDAGVTVLMDMTYRKWVKS</sequence>